<dbReference type="PROSITE" id="PS00372">
    <property type="entry name" value="PTS_EIIA_TYPE_2_HIS"/>
    <property type="match status" value="1"/>
</dbReference>
<dbReference type="InterPro" id="IPR016152">
    <property type="entry name" value="PTrfase/Anion_transptr"/>
</dbReference>
<dbReference type="Pfam" id="PF02302">
    <property type="entry name" value="PTS_IIB"/>
    <property type="match status" value="1"/>
</dbReference>
<keyword evidence="3" id="KW-1003">Cell membrane</keyword>
<keyword evidence="6 17" id="KW-0808">Transferase</keyword>
<keyword evidence="9 12" id="KW-1133">Transmembrane helix</keyword>
<keyword evidence="2" id="KW-0813">Transport</keyword>
<dbReference type="CDD" id="cd00211">
    <property type="entry name" value="PTS_IIA_fru"/>
    <property type="match status" value="1"/>
</dbReference>
<keyword evidence="18" id="KW-1185">Reference proteome</keyword>
<dbReference type="NCBIfam" id="TIGR00829">
    <property type="entry name" value="FRU"/>
    <property type="match status" value="1"/>
</dbReference>
<dbReference type="InterPro" id="IPR035895">
    <property type="entry name" value="HPr-like_sf"/>
</dbReference>
<dbReference type="Gene3D" id="3.30.1340.10">
    <property type="entry name" value="HPr-like"/>
    <property type="match status" value="1"/>
</dbReference>
<dbReference type="EMBL" id="FOVC01000002">
    <property type="protein sequence ID" value="SFN06828.1"/>
    <property type="molecule type" value="Genomic_DNA"/>
</dbReference>
<name>A0A1I4VZU0_9GAMM</name>
<dbReference type="AlphaFoldDB" id="A0A1I4VZU0"/>
<comment type="subcellular location">
    <subcellularLocation>
        <location evidence="1">Cell inner membrane</location>
        <topology evidence="1">Multi-pass membrane protein</topology>
    </subcellularLocation>
</comment>
<evidence type="ECO:0000256" key="10">
    <source>
        <dbReference type="ARBA" id="ARBA00023136"/>
    </source>
</evidence>
<dbReference type="FunFam" id="3.40.50.2300:FF:000014">
    <property type="entry name" value="PTS system fructose-like transporter subunit IIB"/>
    <property type="match status" value="1"/>
</dbReference>
<dbReference type="Gene3D" id="3.40.50.2300">
    <property type="match status" value="1"/>
</dbReference>
<dbReference type="PROSITE" id="PS51099">
    <property type="entry name" value="PTS_EIIB_TYPE_2"/>
    <property type="match status" value="1"/>
</dbReference>
<feature type="domain" description="PTS EIIC type-2" evidence="15">
    <location>
        <begin position="129"/>
        <end position="457"/>
    </location>
</feature>
<keyword evidence="5" id="KW-0762">Sugar transport</keyword>
<dbReference type="InterPro" id="IPR002178">
    <property type="entry name" value="PTS_EIIA_type-2_dom"/>
</dbReference>
<dbReference type="Proteomes" id="UP000242222">
    <property type="component" value="Unassembled WGS sequence"/>
</dbReference>
<dbReference type="InterPro" id="IPR003352">
    <property type="entry name" value="PTS_EIIC"/>
</dbReference>
<feature type="transmembrane region" description="Helical" evidence="12">
    <location>
        <begin position="209"/>
        <end position="236"/>
    </location>
</feature>
<evidence type="ECO:0000256" key="5">
    <source>
        <dbReference type="ARBA" id="ARBA00022597"/>
    </source>
</evidence>
<dbReference type="GO" id="GO:0022877">
    <property type="term" value="F:protein-N(PI)-phosphohistidine-fructose phosphotransferase system transporter activity"/>
    <property type="evidence" value="ECO:0007669"/>
    <property type="project" value="InterPro"/>
</dbReference>
<dbReference type="CDD" id="cd05569">
    <property type="entry name" value="PTS_IIB_fructose"/>
    <property type="match status" value="1"/>
</dbReference>
<dbReference type="InterPro" id="IPR036095">
    <property type="entry name" value="PTS_EIIB-like_sf"/>
</dbReference>
<evidence type="ECO:0000259" key="13">
    <source>
        <dbReference type="PROSITE" id="PS51094"/>
    </source>
</evidence>
<evidence type="ECO:0000256" key="7">
    <source>
        <dbReference type="ARBA" id="ARBA00022683"/>
    </source>
</evidence>
<dbReference type="GO" id="GO:0005351">
    <property type="term" value="F:carbohydrate:proton symporter activity"/>
    <property type="evidence" value="ECO:0007669"/>
    <property type="project" value="InterPro"/>
</dbReference>
<dbReference type="PRINTS" id="PR00107">
    <property type="entry name" value="PHOSPHOCPHPR"/>
</dbReference>
<feature type="transmembrane region" description="Helical" evidence="12">
    <location>
        <begin position="295"/>
        <end position="313"/>
    </location>
</feature>
<dbReference type="OrthoDB" id="9782569at2"/>
<dbReference type="InterPro" id="IPR050864">
    <property type="entry name" value="Bacterial_PTS_Sugar_Transport"/>
</dbReference>
<feature type="domain" description="PTS EIIA type-2" evidence="13">
    <location>
        <begin position="484"/>
        <end position="624"/>
    </location>
</feature>
<evidence type="ECO:0000256" key="11">
    <source>
        <dbReference type="SAM" id="MobiDB-lite"/>
    </source>
</evidence>
<evidence type="ECO:0000256" key="1">
    <source>
        <dbReference type="ARBA" id="ARBA00004429"/>
    </source>
</evidence>
<feature type="transmembrane region" description="Helical" evidence="12">
    <location>
        <begin position="333"/>
        <end position="357"/>
    </location>
</feature>
<feature type="transmembrane region" description="Helical" evidence="12">
    <location>
        <begin position="256"/>
        <end position="274"/>
    </location>
</feature>
<dbReference type="Pfam" id="PF00381">
    <property type="entry name" value="PTS-HPr"/>
    <property type="match status" value="1"/>
</dbReference>
<dbReference type="PROSITE" id="PS00369">
    <property type="entry name" value="PTS_HPR_HIS"/>
    <property type="match status" value="1"/>
</dbReference>
<evidence type="ECO:0000256" key="4">
    <source>
        <dbReference type="ARBA" id="ARBA00022553"/>
    </source>
</evidence>
<keyword evidence="8 12" id="KW-0812">Transmembrane</keyword>
<dbReference type="NCBIfam" id="TIGR01003">
    <property type="entry name" value="PTS_HPr_family"/>
    <property type="match status" value="1"/>
</dbReference>
<reference evidence="18" key="1">
    <citation type="submission" date="2016-10" db="EMBL/GenBank/DDBJ databases">
        <authorList>
            <person name="Varghese N."/>
            <person name="Submissions S."/>
        </authorList>
    </citation>
    <scope>NUCLEOTIDE SEQUENCE [LARGE SCALE GENOMIC DNA]</scope>
    <source>
        <strain evidence="18">N6PO6</strain>
    </source>
</reference>
<evidence type="ECO:0000256" key="12">
    <source>
        <dbReference type="SAM" id="Phobius"/>
    </source>
</evidence>
<dbReference type="NCBIfam" id="TIGR01427">
    <property type="entry name" value="PTS_IIC_fructo"/>
    <property type="match status" value="1"/>
</dbReference>
<dbReference type="PROSITE" id="PS51104">
    <property type="entry name" value="PTS_EIIC_TYPE_2"/>
    <property type="match status" value="1"/>
</dbReference>
<dbReference type="InterPro" id="IPR001020">
    <property type="entry name" value="PTS_HPr_His_P_site"/>
</dbReference>
<organism evidence="17 18">
    <name type="scientific">Izhakiella capsodis</name>
    <dbReference type="NCBI Taxonomy" id="1367852"/>
    <lineage>
        <taxon>Bacteria</taxon>
        <taxon>Pseudomonadati</taxon>
        <taxon>Pseudomonadota</taxon>
        <taxon>Gammaproteobacteria</taxon>
        <taxon>Enterobacterales</taxon>
        <taxon>Erwiniaceae</taxon>
        <taxon>Izhakiella</taxon>
    </lineage>
</organism>
<evidence type="ECO:0000313" key="18">
    <source>
        <dbReference type="Proteomes" id="UP000242222"/>
    </source>
</evidence>
<evidence type="ECO:0000259" key="16">
    <source>
        <dbReference type="PROSITE" id="PS51350"/>
    </source>
</evidence>
<keyword evidence="4" id="KW-0597">Phosphoprotein</keyword>
<evidence type="ECO:0000256" key="3">
    <source>
        <dbReference type="ARBA" id="ARBA00022475"/>
    </source>
</evidence>
<feature type="transmembrane region" description="Helical" evidence="12">
    <location>
        <begin position="433"/>
        <end position="454"/>
    </location>
</feature>
<dbReference type="PANTHER" id="PTHR30505:SF28">
    <property type="entry name" value="PTS SYSTEM 2-O-ALPHA-MANNOSYL-D-GLYCERATE-SPECIFIC EIIABC COMPONENT"/>
    <property type="match status" value="1"/>
</dbReference>
<dbReference type="Pfam" id="PF02378">
    <property type="entry name" value="PTS_EIIC"/>
    <property type="match status" value="1"/>
</dbReference>
<sequence>MKKVIAVTGCPTGIAHTFMAEEALKAAAKKLNVEIKVETNGASGVENVITSDDLKDIYGVIIAADKDINANRFNGLPVIEVPVKDAIHHPDELITKVIQGHAPVRKGSATSSARPGEDPSEQESFGRQIYKHLMSGVSTMLPFVVAGGILIAISFLWGIYSANPESPQYNIIAATLMKVGQQAFSIMVPVFTAYIAYSISGRPGMVAGFVGGLLANETGAGFIGGIIAGFAAGYFMLWMRHCLSRLPRQFEGLKSIFIMPLIGVLVIGVMMILLGQPVSALNNGMMHWLSSLQEANPILLGIVVGCMCSFDFGGPVNKAAYVTGTLLLGQGNYYFMAGVSAACITPPLVIALATTFFRKGFTEEERTAGMVNYVLGCTHITEGAIPFAAKDPLRVIPLMMVASSVSAVLSYSMQIEVPAPHGGFLILPLVSKPLTWVLCILAGSACGAVMLGTLRLWQKRHNTNTVNPVIPEQDHAIPDEKQAIALTTGDIFFNRDVRVKDDALTQVANAMEKATLIRADYLTGMRDREAQISTYLGNGIAIPHGTPQSRDAVLRTGVKVMVCPQGVDWGEGQIARLIVAIAAQDNEHLDILRRLTHVLSHDGVQQALESAADAQDVLSILEGRTPDSPQPAKAQPARQCDAEGTFTLINAHGLHARPSALLVKTIKQWQSDIRIENLDTGSGLVEGKNLMKVVSLGAKQGHRLHVIANGADAQQAIAAIGRAFETGLGEGNGSEQHAPEAGAH</sequence>
<evidence type="ECO:0000256" key="6">
    <source>
        <dbReference type="ARBA" id="ARBA00022679"/>
    </source>
</evidence>
<dbReference type="SUPFAM" id="SSF52794">
    <property type="entry name" value="PTS system IIB component-like"/>
    <property type="match status" value="1"/>
</dbReference>
<dbReference type="STRING" id="1367852.SAMN05216516_102190"/>
<feature type="domain" description="PTS EIIB type-2" evidence="14">
    <location>
        <begin position="2"/>
        <end position="99"/>
    </location>
</feature>
<dbReference type="PROSITE" id="PS51094">
    <property type="entry name" value="PTS_EIIA_TYPE_2"/>
    <property type="match status" value="1"/>
</dbReference>
<dbReference type="InterPro" id="IPR006327">
    <property type="entry name" value="PTS_IIC_fruc"/>
</dbReference>
<keyword evidence="10 12" id="KW-0472">Membrane</keyword>
<dbReference type="GO" id="GO:0005886">
    <property type="term" value="C:plasma membrane"/>
    <property type="evidence" value="ECO:0007669"/>
    <property type="project" value="UniProtKB-SubCell"/>
</dbReference>
<dbReference type="GO" id="GO:0090563">
    <property type="term" value="F:protein-phosphocysteine-sugar phosphotransferase activity"/>
    <property type="evidence" value="ECO:0007669"/>
    <property type="project" value="TreeGrafter"/>
</dbReference>
<dbReference type="Pfam" id="PF00359">
    <property type="entry name" value="PTS_EIIA_2"/>
    <property type="match status" value="1"/>
</dbReference>
<evidence type="ECO:0000259" key="14">
    <source>
        <dbReference type="PROSITE" id="PS51099"/>
    </source>
</evidence>
<dbReference type="InterPro" id="IPR003501">
    <property type="entry name" value="PTS_EIIB_2/3"/>
</dbReference>
<dbReference type="InterPro" id="IPR013014">
    <property type="entry name" value="PTS_EIIC_2"/>
</dbReference>
<evidence type="ECO:0000256" key="8">
    <source>
        <dbReference type="ARBA" id="ARBA00022692"/>
    </source>
</evidence>
<gene>
    <name evidence="17" type="ORF">SAMN05216516_102190</name>
</gene>
<dbReference type="CDD" id="cd00367">
    <property type="entry name" value="PTS-HPr_like"/>
    <property type="match status" value="1"/>
</dbReference>
<dbReference type="SUPFAM" id="SSF55804">
    <property type="entry name" value="Phoshotransferase/anion transport protein"/>
    <property type="match status" value="1"/>
</dbReference>
<evidence type="ECO:0000256" key="9">
    <source>
        <dbReference type="ARBA" id="ARBA00022989"/>
    </source>
</evidence>
<feature type="transmembrane region" description="Helical" evidence="12">
    <location>
        <begin position="179"/>
        <end position="197"/>
    </location>
</feature>
<dbReference type="PANTHER" id="PTHR30505">
    <property type="entry name" value="FRUCTOSE-LIKE PERMEASE"/>
    <property type="match status" value="1"/>
</dbReference>
<keyword evidence="7" id="KW-0598">Phosphotransferase system</keyword>
<accession>A0A1I4VZU0</accession>
<dbReference type="InterPro" id="IPR003353">
    <property type="entry name" value="PTS_IIB_fruc"/>
</dbReference>
<dbReference type="PROSITE" id="PS51350">
    <property type="entry name" value="PTS_HPR_DOM"/>
    <property type="match status" value="1"/>
</dbReference>
<feature type="domain" description="HPr" evidence="16">
    <location>
        <begin position="641"/>
        <end position="731"/>
    </location>
</feature>
<dbReference type="Gene3D" id="3.40.930.10">
    <property type="entry name" value="Mannitol-specific EII, Chain A"/>
    <property type="match status" value="1"/>
</dbReference>
<dbReference type="GO" id="GO:0009401">
    <property type="term" value="P:phosphoenolpyruvate-dependent sugar phosphotransferase system"/>
    <property type="evidence" value="ECO:0007669"/>
    <property type="project" value="UniProtKB-KW"/>
</dbReference>
<feature type="transmembrane region" description="Helical" evidence="12">
    <location>
        <begin position="137"/>
        <end position="159"/>
    </location>
</feature>
<evidence type="ECO:0000313" key="17">
    <source>
        <dbReference type="EMBL" id="SFN06828.1"/>
    </source>
</evidence>
<dbReference type="InterPro" id="IPR013011">
    <property type="entry name" value="PTS_EIIB_2"/>
</dbReference>
<dbReference type="InterPro" id="IPR000032">
    <property type="entry name" value="HPr-like"/>
</dbReference>
<feature type="region of interest" description="Disordered" evidence="11">
    <location>
        <begin position="103"/>
        <end position="122"/>
    </location>
</feature>
<proteinExistence type="predicted"/>
<evidence type="ECO:0000259" key="15">
    <source>
        <dbReference type="PROSITE" id="PS51104"/>
    </source>
</evidence>
<feature type="transmembrane region" description="Helical" evidence="12">
    <location>
        <begin position="395"/>
        <end position="413"/>
    </location>
</feature>
<protein>
    <submittedName>
        <fullName evidence="17">Phosphotransferase system HPr (HPr) family</fullName>
    </submittedName>
</protein>
<evidence type="ECO:0000256" key="2">
    <source>
        <dbReference type="ARBA" id="ARBA00022448"/>
    </source>
</evidence>
<dbReference type="SUPFAM" id="SSF55594">
    <property type="entry name" value="HPr-like"/>
    <property type="match status" value="1"/>
</dbReference>